<accession>A0A2I0VZX0</accession>
<evidence type="ECO:0000256" key="4">
    <source>
        <dbReference type="PROSITE-ProRule" id="PRU00325"/>
    </source>
</evidence>
<dbReference type="AlphaFoldDB" id="A0A2I0VZX0"/>
<dbReference type="Pfam" id="PF04434">
    <property type="entry name" value="SWIM"/>
    <property type="match status" value="1"/>
</dbReference>
<evidence type="ECO:0000256" key="3">
    <source>
        <dbReference type="ARBA" id="ARBA00022833"/>
    </source>
</evidence>
<name>A0A2I0VZX0_9ASPA</name>
<evidence type="ECO:0000259" key="5">
    <source>
        <dbReference type="PROSITE" id="PS50966"/>
    </source>
</evidence>
<dbReference type="InterPro" id="IPR007527">
    <property type="entry name" value="Znf_SWIM"/>
</dbReference>
<keyword evidence="1" id="KW-0479">Metal-binding</keyword>
<feature type="domain" description="SWIM-type" evidence="5">
    <location>
        <begin position="25"/>
        <end position="73"/>
    </location>
</feature>
<reference evidence="6 7" key="2">
    <citation type="journal article" date="2017" name="Nature">
        <title>The Apostasia genome and the evolution of orchids.</title>
        <authorList>
            <person name="Zhang G.Q."/>
            <person name="Liu K.W."/>
            <person name="Li Z."/>
            <person name="Lohaus R."/>
            <person name="Hsiao Y.Y."/>
            <person name="Niu S.C."/>
            <person name="Wang J.Y."/>
            <person name="Lin Y.C."/>
            <person name="Xu Q."/>
            <person name="Chen L.J."/>
            <person name="Yoshida K."/>
            <person name="Fujiwara S."/>
            <person name="Wang Z.W."/>
            <person name="Zhang Y.Q."/>
            <person name="Mitsuda N."/>
            <person name="Wang M."/>
            <person name="Liu G.H."/>
            <person name="Pecoraro L."/>
            <person name="Huang H.X."/>
            <person name="Xiao X.J."/>
            <person name="Lin M."/>
            <person name="Wu X.Y."/>
            <person name="Wu W.L."/>
            <person name="Chen Y.Y."/>
            <person name="Chang S.B."/>
            <person name="Sakamoto S."/>
            <person name="Ohme-Takagi M."/>
            <person name="Yagi M."/>
            <person name="Zeng S.J."/>
            <person name="Shen C.Y."/>
            <person name="Yeh C.M."/>
            <person name="Luo Y.B."/>
            <person name="Tsai W.C."/>
            <person name="Van de Peer Y."/>
            <person name="Liu Z.J."/>
        </authorList>
    </citation>
    <scope>NUCLEOTIDE SEQUENCE [LARGE SCALE GENOMIC DNA]</scope>
    <source>
        <tissue evidence="6">The whole plant</tissue>
    </source>
</reference>
<dbReference type="InterPro" id="IPR006564">
    <property type="entry name" value="Znf_PMZ"/>
</dbReference>
<sequence>MEQRSHRKIQSGSWRGQLVPQVEEYIIDITTMKGQFIIHQSTLTKEEKDCSCGFWQLSGLPCIHSAAFIGTIQHSLWNTYVDDHYYVYRYVIFLNYLHNMH</sequence>
<evidence type="ECO:0000256" key="1">
    <source>
        <dbReference type="ARBA" id="ARBA00022723"/>
    </source>
</evidence>
<keyword evidence="2 4" id="KW-0863">Zinc-finger</keyword>
<organism evidence="6 7">
    <name type="scientific">Dendrobium catenatum</name>
    <dbReference type="NCBI Taxonomy" id="906689"/>
    <lineage>
        <taxon>Eukaryota</taxon>
        <taxon>Viridiplantae</taxon>
        <taxon>Streptophyta</taxon>
        <taxon>Embryophyta</taxon>
        <taxon>Tracheophyta</taxon>
        <taxon>Spermatophyta</taxon>
        <taxon>Magnoliopsida</taxon>
        <taxon>Liliopsida</taxon>
        <taxon>Asparagales</taxon>
        <taxon>Orchidaceae</taxon>
        <taxon>Epidendroideae</taxon>
        <taxon>Malaxideae</taxon>
        <taxon>Dendrobiinae</taxon>
        <taxon>Dendrobium</taxon>
    </lineage>
</organism>
<dbReference type="Proteomes" id="UP000233837">
    <property type="component" value="Unassembled WGS sequence"/>
</dbReference>
<dbReference type="PROSITE" id="PS50966">
    <property type="entry name" value="ZF_SWIM"/>
    <property type="match status" value="1"/>
</dbReference>
<keyword evidence="3" id="KW-0862">Zinc</keyword>
<evidence type="ECO:0000313" key="6">
    <source>
        <dbReference type="EMBL" id="PKU68947.1"/>
    </source>
</evidence>
<dbReference type="SMART" id="SM00575">
    <property type="entry name" value="ZnF_PMZ"/>
    <property type="match status" value="1"/>
</dbReference>
<dbReference type="EMBL" id="KZ503041">
    <property type="protein sequence ID" value="PKU68947.1"/>
    <property type="molecule type" value="Genomic_DNA"/>
</dbReference>
<gene>
    <name evidence="6" type="ORF">MA16_Dca002215</name>
</gene>
<protein>
    <recommendedName>
        <fullName evidence="5">SWIM-type domain-containing protein</fullName>
    </recommendedName>
</protein>
<proteinExistence type="predicted"/>
<evidence type="ECO:0000256" key="2">
    <source>
        <dbReference type="ARBA" id="ARBA00022771"/>
    </source>
</evidence>
<keyword evidence="7" id="KW-1185">Reference proteome</keyword>
<reference evidence="6 7" key="1">
    <citation type="journal article" date="2016" name="Sci. Rep.">
        <title>The Dendrobium catenatum Lindl. genome sequence provides insights into polysaccharide synthase, floral development and adaptive evolution.</title>
        <authorList>
            <person name="Zhang G.Q."/>
            <person name="Xu Q."/>
            <person name="Bian C."/>
            <person name="Tsai W.C."/>
            <person name="Yeh C.M."/>
            <person name="Liu K.W."/>
            <person name="Yoshida K."/>
            <person name="Zhang L.S."/>
            <person name="Chang S.B."/>
            <person name="Chen F."/>
            <person name="Shi Y."/>
            <person name="Su Y.Y."/>
            <person name="Zhang Y.Q."/>
            <person name="Chen L.J."/>
            <person name="Yin Y."/>
            <person name="Lin M."/>
            <person name="Huang H."/>
            <person name="Deng H."/>
            <person name="Wang Z.W."/>
            <person name="Zhu S.L."/>
            <person name="Zhao X."/>
            <person name="Deng C."/>
            <person name="Niu S.C."/>
            <person name="Huang J."/>
            <person name="Wang M."/>
            <person name="Liu G.H."/>
            <person name="Yang H.J."/>
            <person name="Xiao X.J."/>
            <person name="Hsiao Y.Y."/>
            <person name="Wu W.L."/>
            <person name="Chen Y.Y."/>
            <person name="Mitsuda N."/>
            <person name="Ohme-Takagi M."/>
            <person name="Luo Y.B."/>
            <person name="Van de Peer Y."/>
            <person name="Liu Z.J."/>
        </authorList>
    </citation>
    <scope>NUCLEOTIDE SEQUENCE [LARGE SCALE GENOMIC DNA]</scope>
    <source>
        <tissue evidence="6">The whole plant</tissue>
    </source>
</reference>
<dbReference type="GO" id="GO:0008270">
    <property type="term" value="F:zinc ion binding"/>
    <property type="evidence" value="ECO:0007669"/>
    <property type="project" value="UniProtKB-KW"/>
</dbReference>
<evidence type="ECO:0000313" key="7">
    <source>
        <dbReference type="Proteomes" id="UP000233837"/>
    </source>
</evidence>